<name>A0A8X7N2V0_9BASI</name>
<organism evidence="5 6">
    <name type="scientific">Tilletia walkeri</name>
    <dbReference type="NCBI Taxonomy" id="117179"/>
    <lineage>
        <taxon>Eukaryota</taxon>
        <taxon>Fungi</taxon>
        <taxon>Dikarya</taxon>
        <taxon>Basidiomycota</taxon>
        <taxon>Ustilaginomycotina</taxon>
        <taxon>Exobasidiomycetes</taxon>
        <taxon>Tilletiales</taxon>
        <taxon>Tilletiaceae</taxon>
        <taxon>Tilletia</taxon>
    </lineage>
</organism>
<keyword evidence="4" id="KW-0446">Lipid-binding</keyword>
<comment type="caution">
    <text evidence="5">The sequence shown here is derived from an EMBL/GenBank/DDBJ whole genome shotgun (WGS) entry which is preliminary data.</text>
</comment>
<evidence type="ECO:0000256" key="1">
    <source>
        <dbReference type="ARBA" id="ARBA00010883"/>
    </source>
</evidence>
<evidence type="ECO:0000313" key="6">
    <source>
        <dbReference type="Proteomes" id="UP000078113"/>
    </source>
</evidence>
<keyword evidence="3" id="KW-0653">Protein transport</keyword>
<protein>
    <submittedName>
        <fullName evidence="5">Uncharacterized protein</fullName>
    </submittedName>
</protein>
<dbReference type="EMBL" id="LWDG02000942">
    <property type="protein sequence ID" value="KAE8261670.1"/>
    <property type="molecule type" value="Genomic_DNA"/>
</dbReference>
<sequence length="78" mass="8660">MMDTNPAGTRLVNVANLRDTAIMLEEAVVLLRADLDIATLTIQADLDRFQRHKVVDLKVMMVSFAKFVGNYAETGAYS</sequence>
<dbReference type="GO" id="GO:0015031">
    <property type="term" value="P:protein transport"/>
    <property type="evidence" value="ECO:0007669"/>
    <property type="project" value="UniProtKB-KW"/>
</dbReference>
<gene>
    <name evidence="5" type="ORF">A4X09_0g7625</name>
</gene>
<comment type="similarity">
    <text evidence="1">Belongs to the sorting nexin family.</text>
</comment>
<evidence type="ECO:0000313" key="5">
    <source>
        <dbReference type="EMBL" id="KAE8261670.1"/>
    </source>
</evidence>
<dbReference type="PANTHER" id="PTHR46979:SF2">
    <property type="entry name" value="SORTING NEXIN-41"/>
    <property type="match status" value="1"/>
</dbReference>
<dbReference type="PANTHER" id="PTHR46979">
    <property type="entry name" value="SORTING NEXIN-41"/>
    <property type="match status" value="1"/>
</dbReference>
<dbReference type="Proteomes" id="UP000078113">
    <property type="component" value="Unassembled WGS sequence"/>
</dbReference>
<evidence type="ECO:0000256" key="4">
    <source>
        <dbReference type="ARBA" id="ARBA00023121"/>
    </source>
</evidence>
<evidence type="ECO:0000256" key="3">
    <source>
        <dbReference type="ARBA" id="ARBA00022927"/>
    </source>
</evidence>
<dbReference type="Gene3D" id="1.20.1270.60">
    <property type="entry name" value="Arfaptin homology (AH) domain/BAR domain"/>
    <property type="match status" value="1"/>
</dbReference>
<accession>A0A8X7N2V0</accession>
<dbReference type="AlphaFoldDB" id="A0A8X7N2V0"/>
<keyword evidence="2" id="KW-0813">Transport</keyword>
<reference evidence="5" key="1">
    <citation type="submission" date="2016-04" db="EMBL/GenBank/DDBJ databases">
        <authorList>
            <person name="Nguyen H.D."/>
            <person name="Samba Siva P."/>
            <person name="Cullis J."/>
            <person name="Levesque C.A."/>
            <person name="Hambleton S."/>
        </authorList>
    </citation>
    <scope>NUCLEOTIDE SEQUENCE</scope>
    <source>
        <strain evidence="5">DAOMC 236422</strain>
    </source>
</reference>
<dbReference type="InterPro" id="IPR051079">
    <property type="entry name" value="Sorting_Nexin_Autophagy"/>
</dbReference>
<keyword evidence="6" id="KW-1185">Reference proteome</keyword>
<dbReference type="GO" id="GO:0008289">
    <property type="term" value="F:lipid binding"/>
    <property type="evidence" value="ECO:0007669"/>
    <property type="project" value="UniProtKB-KW"/>
</dbReference>
<evidence type="ECO:0000256" key="2">
    <source>
        <dbReference type="ARBA" id="ARBA00022448"/>
    </source>
</evidence>
<dbReference type="InterPro" id="IPR027267">
    <property type="entry name" value="AH/BAR_dom_sf"/>
</dbReference>
<reference evidence="5" key="2">
    <citation type="journal article" date="2019" name="IMA Fungus">
        <title>Genome sequencing and comparison of five Tilletia species to identify candidate genes for the detection of regulated species infecting wheat.</title>
        <authorList>
            <person name="Nguyen H.D.T."/>
            <person name="Sultana T."/>
            <person name="Kesanakurti P."/>
            <person name="Hambleton S."/>
        </authorList>
    </citation>
    <scope>NUCLEOTIDE SEQUENCE</scope>
    <source>
        <strain evidence="5">DAOMC 236422</strain>
    </source>
</reference>
<proteinExistence type="inferred from homology"/>